<dbReference type="EMBL" id="NPCC01000013">
    <property type="protein sequence ID" value="PAE88656.1"/>
    <property type="molecule type" value="Genomic_DNA"/>
</dbReference>
<protein>
    <submittedName>
        <fullName evidence="1">Uncharacterized protein</fullName>
    </submittedName>
</protein>
<dbReference type="InterPro" id="IPR046720">
    <property type="entry name" value="DUF6612"/>
</dbReference>
<sequence length="264" mass="31633">MFGYLSLGTLALTSACFHSENDDLKKEEVITRSLEKAETVQSYSLENNFKYYVRPTMEFEEQSFVGKVIESPRTSYFEAREEYGREEEEIRKERYLGELYTADGQTYLRSEEEGWVREEEILGESILPEYENEYDIPETLLGIFQGLENVSMVEERNHYELLYKGDDEEIFEVFYMPVEYTEPGTFTDTIEYKKREEDLPEVFLRIRKQDLTVEELEAKFYYEDADSYVETEIDYVWFFRFDDINEIDKIDVPDEMFEEAEQNE</sequence>
<gene>
    <name evidence="1" type="ORF">CHH72_11815</name>
</gene>
<comment type="caution">
    <text evidence="1">The sequence shown here is derived from an EMBL/GenBank/DDBJ whole genome shotgun (WGS) entry which is preliminary data.</text>
</comment>
<dbReference type="Pfam" id="PF20316">
    <property type="entry name" value="DUF6612"/>
    <property type="match status" value="1"/>
</dbReference>
<accession>A0A268NYR2</accession>
<proteinExistence type="predicted"/>
<dbReference type="AlphaFoldDB" id="A0A268NYR2"/>
<dbReference type="Proteomes" id="UP000216207">
    <property type="component" value="Unassembled WGS sequence"/>
</dbReference>
<reference evidence="1 2" key="1">
    <citation type="submission" date="2017-07" db="EMBL/GenBank/DDBJ databases">
        <title>Isolation and whole genome analysis of endospore-forming bacteria from heroin.</title>
        <authorList>
            <person name="Kalinowski J."/>
            <person name="Ahrens B."/>
            <person name="Al-Dilaimi A."/>
            <person name="Winkler A."/>
            <person name="Wibberg D."/>
            <person name="Schleenbecker U."/>
            <person name="Ruckert C."/>
            <person name="Wolfel R."/>
            <person name="Grass G."/>
        </authorList>
    </citation>
    <scope>NUCLEOTIDE SEQUENCE [LARGE SCALE GENOMIC DNA]</scope>
    <source>
        <strain evidence="1 2">7539</strain>
    </source>
</reference>
<organism evidence="1 2">
    <name type="scientific">Shouchella clausii</name>
    <name type="common">Alkalihalobacillus clausii</name>
    <dbReference type="NCBI Taxonomy" id="79880"/>
    <lineage>
        <taxon>Bacteria</taxon>
        <taxon>Bacillati</taxon>
        <taxon>Bacillota</taxon>
        <taxon>Bacilli</taxon>
        <taxon>Bacillales</taxon>
        <taxon>Bacillaceae</taxon>
        <taxon>Shouchella</taxon>
    </lineage>
</organism>
<dbReference type="RefSeq" id="WP_095326675.1">
    <property type="nucleotide sequence ID" value="NZ_NPCC01000013.1"/>
</dbReference>
<evidence type="ECO:0000313" key="1">
    <source>
        <dbReference type="EMBL" id="PAE88656.1"/>
    </source>
</evidence>
<name>A0A268NYR2_SHOCL</name>
<evidence type="ECO:0000313" key="2">
    <source>
        <dbReference type="Proteomes" id="UP000216207"/>
    </source>
</evidence>